<name>A0A7X6DNC0_9BACT</name>
<protein>
    <submittedName>
        <fullName evidence="6">Tyrosine-type recombinase/integrase</fullName>
    </submittedName>
</protein>
<dbReference type="PANTHER" id="PTHR30629:SF2">
    <property type="entry name" value="PROPHAGE INTEGRASE INTS-RELATED"/>
    <property type="match status" value="1"/>
</dbReference>
<evidence type="ECO:0000313" key="6">
    <source>
        <dbReference type="EMBL" id="NKE70305.1"/>
    </source>
</evidence>
<dbReference type="InterPro" id="IPR011010">
    <property type="entry name" value="DNA_brk_join_enz"/>
</dbReference>
<dbReference type="Gene3D" id="1.10.150.130">
    <property type="match status" value="1"/>
</dbReference>
<dbReference type="AlphaFoldDB" id="A0A7X6DNC0"/>
<dbReference type="InterPro" id="IPR050808">
    <property type="entry name" value="Phage_Integrase"/>
</dbReference>
<feature type="domain" description="Tyr recombinase" evidence="5">
    <location>
        <begin position="201"/>
        <end position="373"/>
    </location>
</feature>
<dbReference type="InterPro" id="IPR025166">
    <property type="entry name" value="Integrase_DNA_bind_dom"/>
</dbReference>
<evidence type="ECO:0000313" key="7">
    <source>
        <dbReference type="Proteomes" id="UP000534783"/>
    </source>
</evidence>
<dbReference type="GO" id="GO:0003677">
    <property type="term" value="F:DNA binding"/>
    <property type="evidence" value="ECO:0007669"/>
    <property type="project" value="UniProtKB-KW"/>
</dbReference>
<organism evidence="6 7">
    <name type="scientific">Candidatus Manganitrophus noduliformans</name>
    <dbReference type="NCBI Taxonomy" id="2606439"/>
    <lineage>
        <taxon>Bacteria</taxon>
        <taxon>Pseudomonadati</taxon>
        <taxon>Nitrospirota</taxon>
        <taxon>Nitrospiria</taxon>
        <taxon>Candidatus Troglogloeales</taxon>
        <taxon>Candidatus Manganitrophaceae</taxon>
        <taxon>Candidatus Manganitrophus</taxon>
    </lineage>
</organism>
<reference evidence="6 7" key="1">
    <citation type="journal article" date="2020" name="Nature">
        <title>Bacterial chemolithoautotrophy via manganese oxidation.</title>
        <authorList>
            <person name="Yu H."/>
            <person name="Leadbetter J.R."/>
        </authorList>
    </citation>
    <scope>NUCLEOTIDE SEQUENCE [LARGE SCALE GENOMIC DNA]</scope>
    <source>
        <strain evidence="6 7">Mn-1</strain>
    </source>
</reference>
<dbReference type="InterPro" id="IPR002104">
    <property type="entry name" value="Integrase_catalytic"/>
</dbReference>
<proteinExistence type="inferred from homology"/>
<dbReference type="PANTHER" id="PTHR30629">
    <property type="entry name" value="PROPHAGE INTEGRASE"/>
    <property type="match status" value="1"/>
</dbReference>
<evidence type="ECO:0000256" key="4">
    <source>
        <dbReference type="ARBA" id="ARBA00023172"/>
    </source>
</evidence>
<evidence type="ECO:0000256" key="1">
    <source>
        <dbReference type="ARBA" id="ARBA00008857"/>
    </source>
</evidence>
<sequence>MRLTKRLIDQFRYEGTKKDEWDVRWDDAILGFGLRIYPSGRKAFILSYRVEGRKRLMQIGDYGVLTLNQARDLAKVHLAGVIQGADPLEKKRRAVKGETVGDLCAAYMERHAKERKRTWRQDERRIDKRILPAWRSLKVTAIRRADVAALHTKIGREGGPYEANRALALISRMFGLASRWGFLPEGAPNPAAGIDKFKEAKRDRWVTPQELPRLAAAINKESNPYVKAALSLYLLTGCRKTELLSATWGDIDFDRCELRLEKTKAGRIHYVPLSDPAIRILRSLPKQKDNPFVFCGRRAGTRIIGIRKTWNRIRKASNLEDVRLHDLRRSVGSWLAGSGASLPLIGRVLNHSNVSTTQIYARLSEDHVRLAMENHGRRLTEAAEPKTDPAERMVAALWKGKANGEEAEKRKDH</sequence>
<accession>A0A7X6DNC0</accession>
<comment type="caution">
    <text evidence="6">The sequence shown here is derived from an EMBL/GenBank/DDBJ whole genome shotgun (WGS) entry which is preliminary data.</text>
</comment>
<comment type="similarity">
    <text evidence="1">Belongs to the 'phage' integrase family.</text>
</comment>
<dbReference type="SUPFAM" id="SSF56349">
    <property type="entry name" value="DNA breaking-rejoining enzymes"/>
    <property type="match status" value="1"/>
</dbReference>
<dbReference type="Pfam" id="PF00589">
    <property type="entry name" value="Phage_integrase"/>
    <property type="match status" value="1"/>
</dbReference>
<dbReference type="InterPro" id="IPR010998">
    <property type="entry name" value="Integrase_recombinase_N"/>
</dbReference>
<evidence type="ECO:0000256" key="2">
    <source>
        <dbReference type="ARBA" id="ARBA00022908"/>
    </source>
</evidence>
<keyword evidence="7" id="KW-1185">Reference proteome</keyword>
<dbReference type="PROSITE" id="PS51898">
    <property type="entry name" value="TYR_RECOMBINASE"/>
    <property type="match status" value="1"/>
</dbReference>
<keyword evidence="3" id="KW-0238">DNA-binding</keyword>
<dbReference type="EMBL" id="VTOW01000001">
    <property type="protein sequence ID" value="NKE70305.1"/>
    <property type="molecule type" value="Genomic_DNA"/>
</dbReference>
<gene>
    <name evidence="6" type="ORF">MNODULE_06045</name>
</gene>
<dbReference type="Gene3D" id="1.10.443.10">
    <property type="entry name" value="Intergrase catalytic core"/>
    <property type="match status" value="1"/>
</dbReference>
<keyword evidence="2" id="KW-0229">DNA integration</keyword>
<evidence type="ECO:0000259" key="5">
    <source>
        <dbReference type="PROSITE" id="PS51898"/>
    </source>
</evidence>
<dbReference type="RefSeq" id="WP_168058565.1">
    <property type="nucleotide sequence ID" value="NZ_VTOW01000001.1"/>
</dbReference>
<dbReference type="CDD" id="cd00796">
    <property type="entry name" value="INT_Rci_Hp1_C"/>
    <property type="match status" value="1"/>
</dbReference>
<keyword evidence="4" id="KW-0233">DNA recombination</keyword>
<dbReference type="InterPro" id="IPR038488">
    <property type="entry name" value="Integrase_DNA-bd_sf"/>
</dbReference>
<evidence type="ECO:0000256" key="3">
    <source>
        <dbReference type="ARBA" id="ARBA00023125"/>
    </source>
</evidence>
<dbReference type="Gene3D" id="3.30.160.390">
    <property type="entry name" value="Integrase, DNA-binding domain"/>
    <property type="match status" value="1"/>
</dbReference>
<dbReference type="GO" id="GO:0006310">
    <property type="term" value="P:DNA recombination"/>
    <property type="evidence" value="ECO:0007669"/>
    <property type="project" value="UniProtKB-KW"/>
</dbReference>
<dbReference type="InterPro" id="IPR013762">
    <property type="entry name" value="Integrase-like_cat_sf"/>
</dbReference>
<dbReference type="Pfam" id="PF13356">
    <property type="entry name" value="Arm-DNA-bind_3"/>
    <property type="match status" value="1"/>
</dbReference>
<dbReference type="Proteomes" id="UP000534783">
    <property type="component" value="Unassembled WGS sequence"/>
</dbReference>
<dbReference type="GO" id="GO:0015074">
    <property type="term" value="P:DNA integration"/>
    <property type="evidence" value="ECO:0007669"/>
    <property type="project" value="UniProtKB-KW"/>
</dbReference>